<protein>
    <submittedName>
        <fullName evidence="1">Uncharacterized protein</fullName>
    </submittedName>
</protein>
<dbReference type="EMBL" id="LSSM01002974">
    <property type="protein sequence ID" value="OMJ19542.1"/>
    <property type="molecule type" value="Genomic_DNA"/>
</dbReference>
<dbReference type="AlphaFoldDB" id="A0A1R1XC36"/>
<sequence>MSTFPNSSPEITPPIPGANYLEDESNLLRLSQSHAVLLVPDSQDIAYAQEGLLETPSFSLILKQNFYNIATFKVIDFLKL</sequence>
<reference evidence="3" key="1">
    <citation type="submission" date="2017-01" db="EMBL/GenBank/DDBJ databases">
        <authorList>
            <person name="Wang Y."/>
            <person name="White M."/>
            <person name="Kvist S."/>
            <person name="Moncalvo J.-M."/>
        </authorList>
    </citation>
    <scope>NUCLEOTIDE SEQUENCE [LARGE SCALE GENOMIC DNA]</scope>
    <source>
        <strain evidence="3">ID-206-W2</strain>
    </source>
</reference>
<gene>
    <name evidence="2" type="ORF">AYI69_g6581</name>
    <name evidence="1" type="ORF">AYI69_g9508</name>
</gene>
<reference evidence="1" key="2">
    <citation type="submission" date="2017-01" db="EMBL/GenBank/DDBJ databases">
        <authorList>
            <person name="Mah S.A."/>
            <person name="Swanson W.J."/>
            <person name="Moy G.W."/>
            <person name="Vacquier V.D."/>
        </authorList>
    </citation>
    <scope>NUCLEOTIDE SEQUENCE [LARGE SCALE GENOMIC DNA]</scope>
    <source>
        <strain evidence="1">ID-206-W2</strain>
    </source>
</reference>
<dbReference type="EMBL" id="LSSM01005676">
    <property type="protein sequence ID" value="OMJ12202.1"/>
    <property type="molecule type" value="Genomic_DNA"/>
</dbReference>
<accession>A0A1R1XC36</accession>
<keyword evidence="3" id="KW-1185">Reference proteome</keyword>
<evidence type="ECO:0000313" key="1">
    <source>
        <dbReference type="EMBL" id="OMJ12202.1"/>
    </source>
</evidence>
<dbReference type="Proteomes" id="UP000187429">
    <property type="component" value="Unassembled WGS sequence"/>
</dbReference>
<evidence type="ECO:0000313" key="2">
    <source>
        <dbReference type="EMBL" id="OMJ19542.1"/>
    </source>
</evidence>
<organism evidence="1 3">
    <name type="scientific">Smittium culicis</name>
    <dbReference type="NCBI Taxonomy" id="133412"/>
    <lineage>
        <taxon>Eukaryota</taxon>
        <taxon>Fungi</taxon>
        <taxon>Fungi incertae sedis</taxon>
        <taxon>Zoopagomycota</taxon>
        <taxon>Kickxellomycotina</taxon>
        <taxon>Harpellomycetes</taxon>
        <taxon>Harpellales</taxon>
        <taxon>Legeriomycetaceae</taxon>
        <taxon>Smittium</taxon>
    </lineage>
</organism>
<evidence type="ECO:0000313" key="3">
    <source>
        <dbReference type="Proteomes" id="UP000187429"/>
    </source>
</evidence>
<comment type="caution">
    <text evidence="1">The sequence shown here is derived from an EMBL/GenBank/DDBJ whole genome shotgun (WGS) entry which is preliminary data.</text>
</comment>
<name>A0A1R1XC36_9FUNG</name>
<proteinExistence type="predicted"/>